<evidence type="ECO:0000313" key="2">
    <source>
        <dbReference type="EMBL" id="MDO6577145.1"/>
    </source>
</evidence>
<name>A0AAW7Z0C4_9ALTE</name>
<reference evidence="2" key="1">
    <citation type="submission" date="2023-07" db="EMBL/GenBank/DDBJ databases">
        <title>Genome content predicts the carbon catabolic preferences of heterotrophic bacteria.</title>
        <authorList>
            <person name="Gralka M."/>
        </authorList>
    </citation>
    <scope>NUCLEOTIDE SEQUENCE</scope>
    <source>
        <strain evidence="2">F2M12</strain>
    </source>
</reference>
<dbReference type="RefSeq" id="WP_061997700.1">
    <property type="nucleotide sequence ID" value="NZ_CANLMS010000007.1"/>
</dbReference>
<comment type="caution">
    <text evidence="2">The sequence shown here is derived from an EMBL/GenBank/DDBJ whole genome shotgun (WGS) entry which is preliminary data.</text>
</comment>
<evidence type="ECO:0000313" key="3">
    <source>
        <dbReference type="Proteomes" id="UP001170717"/>
    </source>
</evidence>
<keyword evidence="1" id="KW-0812">Transmembrane</keyword>
<dbReference type="Proteomes" id="UP001170717">
    <property type="component" value="Unassembled WGS sequence"/>
</dbReference>
<proteinExistence type="predicted"/>
<organism evidence="2 3">
    <name type="scientific">Alteromonas stellipolaris</name>
    <dbReference type="NCBI Taxonomy" id="233316"/>
    <lineage>
        <taxon>Bacteria</taxon>
        <taxon>Pseudomonadati</taxon>
        <taxon>Pseudomonadota</taxon>
        <taxon>Gammaproteobacteria</taxon>
        <taxon>Alteromonadales</taxon>
        <taxon>Alteromonadaceae</taxon>
        <taxon>Alteromonas/Salinimonas group</taxon>
        <taxon>Alteromonas</taxon>
    </lineage>
</organism>
<accession>A0AAW7Z0C4</accession>
<keyword evidence="1" id="KW-1133">Transmembrane helix</keyword>
<protein>
    <submittedName>
        <fullName evidence="2">Uncharacterized protein</fullName>
    </submittedName>
</protein>
<feature type="transmembrane region" description="Helical" evidence="1">
    <location>
        <begin position="124"/>
        <end position="147"/>
    </location>
</feature>
<feature type="transmembrane region" description="Helical" evidence="1">
    <location>
        <begin position="91"/>
        <end position="112"/>
    </location>
</feature>
<dbReference type="EMBL" id="JAUOQI010000004">
    <property type="protein sequence ID" value="MDO6577145.1"/>
    <property type="molecule type" value="Genomic_DNA"/>
</dbReference>
<evidence type="ECO:0000256" key="1">
    <source>
        <dbReference type="SAM" id="Phobius"/>
    </source>
</evidence>
<sequence length="170" mass="18788">MQPLPDFRSATYTLSSENPFRLTSPRSQATFRIHQQRTNGASSESSNDIPPDIAFEEALSSFKALFTQKKYQGFALIDLVNAELQLITKSIFVSIFGALTAFALGGFCWILLNSCIGLAMHHAGMPALLIMVILLLVNSVLSVIAFMHAQSAFRFINIKRLSTLMQSLTK</sequence>
<dbReference type="AlphaFoldDB" id="A0AAW7Z0C4"/>
<keyword evidence="1" id="KW-0472">Membrane</keyword>
<gene>
    <name evidence="2" type="ORF">Q4527_07060</name>
</gene>